<proteinExistence type="predicted"/>
<evidence type="ECO:0000313" key="3">
    <source>
        <dbReference type="Proteomes" id="UP001054945"/>
    </source>
</evidence>
<name>A0AAV4RV71_CAEEX</name>
<keyword evidence="1" id="KW-0812">Transmembrane</keyword>
<gene>
    <name evidence="2" type="ORF">CEXT_148801</name>
</gene>
<dbReference type="AlphaFoldDB" id="A0AAV4RV71"/>
<evidence type="ECO:0000313" key="2">
    <source>
        <dbReference type="EMBL" id="GIY24027.1"/>
    </source>
</evidence>
<organism evidence="2 3">
    <name type="scientific">Caerostris extrusa</name>
    <name type="common">Bark spider</name>
    <name type="synonym">Caerostris bankana</name>
    <dbReference type="NCBI Taxonomy" id="172846"/>
    <lineage>
        <taxon>Eukaryota</taxon>
        <taxon>Metazoa</taxon>
        <taxon>Ecdysozoa</taxon>
        <taxon>Arthropoda</taxon>
        <taxon>Chelicerata</taxon>
        <taxon>Arachnida</taxon>
        <taxon>Araneae</taxon>
        <taxon>Araneomorphae</taxon>
        <taxon>Entelegynae</taxon>
        <taxon>Araneoidea</taxon>
        <taxon>Araneidae</taxon>
        <taxon>Caerostris</taxon>
    </lineage>
</organism>
<dbReference type="EMBL" id="BPLR01008340">
    <property type="protein sequence ID" value="GIY24027.1"/>
    <property type="molecule type" value="Genomic_DNA"/>
</dbReference>
<accession>A0AAV4RV71</accession>
<keyword evidence="3" id="KW-1185">Reference proteome</keyword>
<keyword evidence="1" id="KW-0472">Membrane</keyword>
<feature type="transmembrane region" description="Helical" evidence="1">
    <location>
        <begin position="44"/>
        <end position="66"/>
    </location>
</feature>
<sequence>MQSNGKFLQKTHRRPKNPHHVFSAKLTLLFPKLKPKITFASQRGFSLSLTFFFFFCFCFYWFFFLLPSLPGHALFTLVQQLVSDTTAKVINTRNLLWSAMEEFPFACVVLQ</sequence>
<protein>
    <submittedName>
        <fullName evidence="2">Uncharacterized protein</fullName>
    </submittedName>
</protein>
<dbReference type="Proteomes" id="UP001054945">
    <property type="component" value="Unassembled WGS sequence"/>
</dbReference>
<comment type="caution">
    <text evidence="2">The sequence shown here is derived from an EMBL/GenBank/DDBJ whole genome shotgun (WGS) entry which is preliminary data.</text>
</comment>
<keyword evidence="1" id="KW-1133">Transmembrane helix</keyword>
<evidence type="ECO:0000256" key="1">
    <source>
        <dbReference type="SAM" id="Phobius"/>
    </source>
</evidence>
<reference evidence="2 3" key="1">
    <citation type="submission" date="2021-06" db="EMBL/GenBank/DDBJ databases">
        <title>Caerostris extrusa draft genome.</title>
        <authorList>
            <person name="Kono N."/>
            <person name="Arakawa K."/>
        </authorList>
    </citation>
    <scope>NUCLEOTIDE SEQUENCE [LARGE SCALE GENOMIC DNA]</scope>
</reference>